<dbReference type="EMBL" id="LAZR01007875">
    <property type="protein sequence ID" value="KKM82350.1"/>
    <property type="molecule type" value="Genomic_DNA"/>
</dbReference>
<comment type="caution">
    <text evidence="2">The sequence shown here is derived from an EMBL/GenBank/DDBJ whole genome shotgun (WGS) entry which is preliminary data.</text>
</comment>
<evidence type="ECO:0000259" key="1">
    <source>
        <dbReference type="Pfam" id="PF04542"/>
    </source>
</evidence>
<feature type="domain" description="RNA polymerase sigma-70 region 2" evidence="1">
    <location>
        <begin position="55"/>
        <end position="123"/>
    </location>
</feature>
<name>A0A0F9N0H2_9ZZZZ</name>
<organism evidence="2">
    <name type="scientific">marine sediment metagenome</name>
    <dbReference type="NCBI Taxonomy" id="412755"/>
    <lineage>
        <taxon>unclassified sequences</taxon>
        <taxon>metagenomes</taxon>
        <taxon>ecological metagenomes</taxon>
    </lineage>
</organism>
<dbReference type="AlphaFoldDB" id="A0A0F9N0H2"/>
<proteinExistence type="predicted"/>
<dbReference type="InterPro" id="IPR007627">
    <property type="entry name" value="RNA_pol_sigma70_r2"/>
</dbReference>
<dbReference type="InterPro" id="IPR013325">
    <property type="entry name" value="RNA_pol_sigma_r2"/>
</dbReference>
<reference evidence="2" key="1">
    <citation type="journal article" date="2015" name="Nature">
        <title>Complex archaea that bridge the gap between prokaryotes and eukaryotes.</title>
        <authorList>
            <person name="Spang A."/>
            <person name="Saw J.H."/>
            <person name="Jorgensen S.L."/>
            <person name="Zaremba-Niedzwiedzka K."/>
            <person name="Martijn J."/>
            <person name="Lind A.E."/>
            <person name="van Eijk R."/>
            <person name="Schleper C."/>
            <person name="Guy L."/>
            <person name="Ettema T.J."/>
        </authorList>
    </citation>
    <scope>NUCLEOTIDE SEQUENCE</scope>
</reference>
<dbReference type="SUPFAM" id="SSF88946">
    <property type="entry name" value="Sigma2 domain of RNA polymerase sigma factors"/>
    <property type="match status" value="1"/>
</dbReference>
<gene>
    <name evidence="2" type="ORF">LCGC14_1320460</name>
</gene>
<sequence>MKTINSKKPNKNYEEIKIFVDQETDEVCGFAGIVELYDLKVYIDTRDGTGYDMVIDKLKPLICKFAMKYHLSGNTFEDTRHDIIVHILEGIPKYDSQKNTKLSTFIEMRINRRMINELRNRSRISRSATYLNVGIYNVSCDCGNRFIIKVDQLTARTCVECGMPIQDIKRKIPVNTPEISESILAQSSLYENCSGGLAPIHNKKEVVDDGVIFTHDMQNWLKNEDPRVVKIVELIYFRDYSIKAAAEEVGLSGAGANMKLKELSKNKIVRELFGR</sequence>
<dbReference type="InterPro" id="IPR014284">
    <property type="entry name" value="RNA_pol_sigma-70_dom"/>
</dbReference>
<dbReference type="Pfam" id="PF04542">
    <property type="entry name" value="Sigma70_r2"/>
    <property type="match status" value="1"/>
</dbReference>
<dbReference type="NCBIfam" id="TIGR02937">
    <property type="entry name" value="sigma70-ECF"/>
    <property type="match status" value="1"/>
</dbReference>
<dbReference type="Gene3D" id="1.10.1740.10">
    <property type="match status" value="1"/>
</dbReference>
<dbReference type="GO" id="GO:0006352">
    <property type="term" value="P:DNA-templated transcription initiation"/>
    <property type="evidence" value="ECO:0007669"/>
    <property type="project" value="InterPro"/>
</dbReference>
<evidence type="ECO:0000313" key="2">
    <source>
        <dbReference type="EMBL" id="KKM82350.1"/>
    </source>
</evidence>
<accession>A0A0F9N0H2</accession>
<protein>
    <recommendedName>
        <fullName evidence="1">RNA polymerase sigma-70 region 2 domain-containing protein</fullName>
    </recommendedName>
</protein>
<dbReference type="GO" id="GO:0003700">
    <property type="term" value="F:DNA-binding transcription factor activity"/>
    <property type="evidence" value="ECO:0007669"/>
    <property type="project" value="InterPro"/>
</dbReference>